<protein>
    <recommendedName>
        <fullName evidence="4">CUB domain-containing protein</fullName>
    </recommendedName>
</protein>
<dbReference type="EMBL" id="CAXLJM020000081">
    <property type="protein sequence ID" value="CAL8129992.1"/>
    <property type="molecule type" value="Genomic_DNA"/>
</dbReference>
<evidence type="ECO:0008006" key="4">
    <source>
        <dbReference type="Google" id="ProtNLM"/>
    </source>
</evidence>
<evidence type="ECO:0000313" key="3">
    <source>
        <dbReference type="Proteomes" id="UP001642540"/>
    </source>
</evidence>
<keyword evidence="3" id="KW-1185">Reference proteome</keyword>
<feature type="signal peptide" evidence="1">
    <location>
        <begin position="1"/>
        <end position="21"/>
    </location>
</feature>
<dbReference type="InterPro" id="IPR035914">
    <property type="entry name" value="Sperma_CUB_dom_sf"/>
</dbReference>
<reference evidence="2 3" key="1">
    <citation type="submission" date="2024-08" db="EMBL/GenBank/DDBJ databases">
        <authorList>
            <person name="Cucini C."/>
            <person name="Frati F."/>
        </authorList>
    </citation>
    <scope>NUCLEOTIDE SEQUENCE [LARGE SCALE GENOMIC DNA]</scope>
</reference>
<proteinExistence type="predicted"/>
<dbReference type="SUPFAM" id="SSF49854">
    <property type="entry name" value="Spermadhesin, CUB domain"/>
    <property type="match status" value="1"/>
</dbReference>
<evidence type="ECO:0000313" key="2">
    <source>
        <dbReference type="EMBL" id="CAL8129992.1"/>
    </source>
</evidence>
<feature type="chain" id="PRO_5045117619" description="CUB domain-containing protein" evidence="1">
    <location>
        <begin position="22"/>
        <end position="285"/>
    </location>
</feature>
<comment type="caution">
    <text evidence="2">The sequence shown here is derived from an EMBL/GenBank/DDBJ whole genome shotgun (WGS) entry which is preliminary data.</text>
</comment>
<sequence>MQLSTQIFVVILATLVATSSGTEIQNPDILEAPWYVACGGALNASTTVISYKPDTSLSPNERCVWTVRSPDAVTYSLEVLSFGLNPQPGELGMTASCITRDSITLSHVNIVEAGTVTLSTACPILIITYYSGGNVLNSRGFVMLYTSTTGRSDISASSMQYVIIGEEGYVRYPSTTCTAYTDYEVSSFVFAPPENIHNPERKSLVTYSLNGLEGTTCRDSIRGFKFSPITGWTHNQSIPGDYICGDTQFKSWAIDDMLMLIFRSDISQGFYGFHLTYSTLPVNFA</sequence>
<organism evidence="2 3">
    <name type="scientific">Orchesella dallaii</name>
    <dbReference type="NCBI Taxonomy" id="48710"/>
    <lineage>
        <taxon>Eukaryota</taxon>
        <taxon>Metazoa</taxon>
        <taxon>Ecdysozoa</taxon>
        <taxon>Arthropoda</taxon>
        <taxon>Hexapoda</taxon>
        <taxon>Collembola</taxon>
        <taxon>Entomobryomorpha</taxon>
        <taxon>Entomobryoidea</taxon>
        <taxon>Orchesellidae</taxon>
        <taxon>Orchesellinae</taxon>
        <taxon>Orchesella</taxon>
    </lineage>
</organism>
<gene>
    <name evidence="2" type="ORF">ODALV1_LOCUS23514</name>
</gene>
<name>A0ABP1RL94_9HEXA</name>
<evidence type="ECO:0000256" key="1">
    <source>
        <dbReference type="SAM" id="SignalP"/>
    </source>
</evidence>
<accession>A0ABP1RL94</accession>
<keyword evidence="1" id="KW-0732">Signal</keyword>
<dbReference type="Proteomes" id="UP001642540">
    <property type="component" value="Unassembled WGS sequence"/>
</dbReference>